<gene>
    <name evidence="2" type="ORF">EJ06DRAFT_560599</name>
</gene>
<reference evidence="2" key="1">
    <citation type="journal article" date="2020" name="Stud. Mycol.">
        <title>101 Dothideomycetes genomes: a test case for predicting lifestyles and emergence of pathogens.</title>
        <authorList>
            <person name="Haridas S."/>
            <person name="Albert R."/>
            <person name="Binder M."/>
            <person name="Bloem J."/>
            <person name="Labutti K."/>
            <person name="Salamov A."/>
            <person name="Andreopoulos B."/>
            <person name="Baker S."/>
            <person name="Barry K."/>
            <person name="Bills G."/>
            <person name="Bluhm B."/>
            <person name="Cannon C."/>
            <person name="Castanera R."/>
            <person name="Culley D."/>
            <person name="Daum C."/>
            <person name="Ezra D."/>
            <person name="Gonzalez J."/>
            <person name="Henrissat B."/>
            <person name="Kuo A."/>
            <person name="Liang C."/>
            <person name="Lipzen A."/>
            <person name="Lutzoni F."/>
            <person name="Magnuson J."/>
            <person name="Mondo S."/>
            <person name="Nolan M."/>
            <person name="Ohm R."/>
            <person name="Pangilinan J."/>
            <person name="Park H.-J."/>
            <person name="Ramirez L."/>
            <person name="Alfaro M."/>
            <person name="Sun H."/>
            <person name="Tritt A."/>
            <person name="Yoshinaga Y."/>
            <person name="Zwiers L.-H."/>
            <person name="Turgeon B."/>
            <person name="Goodwin S."/>
            <person name="Spatafora J."/>
            <person name="Crous P."/>
            <person name="Grigoriev I."/>
        </authorList>
    </citation>
    <scope>NUCLEOTIDE SEQUENCE</scope>
    <source>
        <strain evidence="2">CBS 262.69</strain>
    </source>
</reference>
<organism evidence="2 3">
    <name type="scientific">Trichodelitschia bisporula</name>
    <dbReference type="NCBI Taxonomy" id="703511"/>
    <lineage>
        <taxon>Eukaryota</taxon>
        <taxon>Fungi</taxon>
        <taxon>Dikarya</taxon>
        <taxon>Ascomycota</taxon>
        <taxon>Pezizomycotina</taxon>
        <taxon>Dothideomycetes</taxon>
        <taxon>Dothideomycetes incertae sedis</taxon>
        <taxon>Phaeotrichales</taxon>
        <taxon>Phaeotrichaceae</taxon>
        <taxon>Trichodelitschia</taxon>
    </lineage>
</organism>
<feature type="region of interest" description="Disordered" evidence="1">
    <location>
        <begin position="185"/>
        <end position="208"/>
    </location>
</feature>
<dbReference type="Proteomes" id="UP000799640">
    <property type="component" value="Unassembled WGS sequence"/>
</dbReference>
<evidence type="ECO:0000313" key="2">
    <source>
        <dbReference type="EMBL" id="KAF2395599.1"/>
    </source>
</evidence>
<keyword evidence="3" id="KW-1185">Reference proteome</keyword>
<feature type="region of interest" description="Disordered" evidence="1">
    <location>
        <begin position="395"/>
        <end position="414"/>
    </location>
</feature>
<proteinExistence type="predicted"/>
<feature type="compositionally biased region" description="Pro residues" evidence="1">
    <location>
        <begin position="191"/>
        <end position="200"/>
    </location>
</feature>
<feature type="compositionally biased region" description="Pro residues" evidence="1">
    <location>
        <begin position="322"/>
        <end position="335"/>
    </location>
</feature>
<evidence type="ECO:0000256" key="1">
    <source>
        <dbReference type="SAM" id="MobiDB-lite"/>
    </source>
</evidence>
<dbReference type="AlphaFoldDB" id="A0A6G1HIB0"/>
<sequence length="414" mass="43962">MAQSTPLFVRPRQGRAISIVNPATREVVNAAQVASLPGAISPRQGQAVATINTATATAINAARAASPPGVFSSLSQARAISNAAHMASSPVSLTPRQREAVAIIHPATGAIINATHVANLPGAISPTLPHVDFPAHAVHANSLEDDGPLIPIEPPSPQKYVTLEHPAELYTRLRGRSMLNTRTGHFTSVRPPAPSTPPTPANDDSPTGLANEIKYLTIHWQTPPAPTTRTPGSPTACQASQRALFWNAPGTTEPPQGIKYEHWLPAILGPGRGPIVRLPPVGGRSEHEVSDTEGQEEDPVITSQNAEAGSENGIHDDSEVTQPPPSLPQAPPTAPEPVLRTGPNLEPVALLPWQQGVFRDHIAVLERPPVGGGWFKVLTGFAGLDMRGSGIERGEWHFDPANHEDLTDPRYRVQ</sequence>
<protein>
    <submittedName>
        <fullName evidence="2">Uncharacterized protein</fullName>
    </submittedName>
</protein>
<feature type="region of interest" description="Disordered" evidence="1">
    <location>
        <begin position="275"/>
        <end position="341"/>
    </location>
</feature>
<accession>A0A6G1HIB0</accession>
<name>A0A6G1HIB0_9PEZI</name>
<dbReference type="EMBL" id="ML996713">
    <property type="protein sequence ID" value="KAF2395599.1"/>
    <property type="molecule type" value="Genomic_DNA"/>
</dbReference>
<evidence type="ECO:0000313" key="3">
    <source>
        <dbReference type="Proteomes" id="UP000799640"/>
    </source>
</evidence>